<evidence type="ECO:0000313" key="3">
    <source>
        <dbReference type="Proteomes" id="UP000053477"/>
    </source>
</evidence>
<dbReference type="EMBL" id="KQ086440">
    <property type="protein sequence ID" value="KLO04761.1"/>
    <property type="molecule type" value="Genomic_DNA"/>
</dbReference>
<organism evidence="2 3">
    <name type="scientific">Schizopora paradoxa</name>
    <dbReference type="NCBI Taxonomy" id="27342"/>
    <lineage>
        <taxon>Eukaryota</taxon>
        <taxon>Fungi</taxon>
        <taxon>Dikarya</taxon>
        <taxon>Basidiomycota</taxon>
        <taxon>Agaricomycotina</taxon>
        <taxon>Agaricomycetes</taxon>
        <taxon>Hymenochaetales</taxon>
        <taxon>Schizoporaceae</taxon>
        <taxon>Schizopora</taxon>
    </lineage>
</organism>
<dbReference type="InParanoid" id="A0A0H2RIU9"/>
<evidence type="ECO:0000313" key="2">
    <source>
        <dbReference type="EMBL" id="KLO04761.1"/>
    </source>
</evidence>
<sequence length="192" mass="20929">MSASLAADNRSPKLYFLCIEKNSAHEIGDAGERPLNLLHASRRRIESPRTVLSTTSYVHPHLSRILENLPSRTSTQLVPVRPSFPRVPLSYPGPGHATSRYPTQSLTPLPAPRPQTSRLVSMQDVESSRAGRSSAFPGASFCVLVRLVGTYRTRQSSAFAVRPSHTSQPPRAGCESTRGLRCSARSAVRGGR</sequence>
<proteinExistence type="predicted"/>
<dbReference type="AlphaFoldDB" id="A0A0H2RIU9"/>
<name>A0A0H2RIU9_9AGAM</name>
<evidence type="ECO:0000256" key="1">
    <source>
        <dbReference type="SAM" id="MobiDB-lite"/>
    </source>
</evidence>
<keyword evidence="3" id="KW-1185">Reference proteome</keyword>
<dbReference type="Proteomes" id="UP000053477">
    <property type="component" value="Unassembled WGS sequence"/>
</dbReference>
<protein>
    <submittedName>
        <fullName evidence="2">Uncharacterized protein</fullName>
    </submittedName>
</protein>
<feature type="region of interest" description="Disordered" evidence="1">
    <location>
        <begin position="90"/>
        <end position="113"/>
    </location>
</feature>
<reference evidence="2 3" key="1">
    <citation type="submission" date="2015-04" db="EMBL/GenBank/DDBJ databases">
        <title>Complete genome sequence of Schizopora paradoxa KUC8140, a cosmopolitan wood degrader in East Asia.</title>
        <authorList>
            <consortium name="DOE Joint Genome Institute"/>
            <person name="Min B."/>
            <person name="Park H."/>
            <person name="Jang Y."/>
            <person name="Kim J.-J."/>
            <person name="Kim K.H."/>
            <person name="Pangilinan J."/>
            <person name="Lipzen A."/>
            <person name="Riley R."/>
            <person name="Grigoriev I.V."/>
            <person name="Spatafora J.W."/>
            <person name="Choi I.-G."/>
        </authorList>
    </citation>
    <scope>NUCLEOTIDE SEQUENCE [LARGE SCALE GENOMIC DNA]</scope>
    <source>
        <strain evidence="2 3">KUC8140</strain>
    </source>
</reference>
<accession>A0A0H2RIU9</accession>
<gene>
    <name evidence="2" type="ORF">SCHPADRAFT_745739</name>
</gene>